<sequence length="420" mass="46802">MNWFALLIIISLTLTAFHAGAADTTPTPIEVKKYDSSSPYSTDAPALSASLFQQIPYPAQPGEEVTLLIKTTNHGDEPAENIIWYLDVQEPFELKETEEATQTLPELRCGETANTEYYLTVDPDARSGEYTLDLNITYSGDFDSDRPYLTTKSMIELTIRVMGHPDLVLTDADIPEANLKSEFDAKFSVKNVGTGPAKNVKVCFENQTSILPKISMYYIDTVVPGATVLIESGFFVDTITPSQHPLPIAIYYENETHGMQPAQRYSVLVPVSSGNTLLIYLDSQDELTDGTVGEITIGVANCGLARAKHVVLTIWEGGGFELIDTDTRYIGDIENDDYDTVDFKILPRSDCINITVDASYDDDYGNTYSMTTELPIKVQPSKEKWVLFLQSVGKYAWIFVVLIALLAYLFRKRIKRIISK</sequence>
<protein>
    <submittedName>
        <fullName evidence="1">Uncharacterized protein</fullName>
    </submittedName>
</protein>
<dbReference type="Proteomes" id="UP000248329">
    <property type="component" value="Unassembled WGS sequence"/>
</dbReference>
<accession>A0AC61L058</accession>
<organism evidence="1 2">
    <name type="scientific">Candidatus Methanogaster sp</name>
    <dbReference type="NCBI Taxonomy" id="3386292"/>
    <lineage>
        <taxon>Archaea</taxon>
        <taxon>Methanobacteriati</taxon>
        <taxon>Methanobacteriota</taxon>
        <taxon>Stenosarchaea group</taxon>
        <taxon>Methanomicrobia</taxon>
        <taxon>Methanosarcinales</taxon>
        <taxon>ANME-2 cluster</taxon>
        <taxon>Candidatus Methanogasteraceae</taxon>
        <taxon>Candidatus Methanogaster</taxon>
    </lineage>
</organism>
<comment type="caution">
    <text evidence="1">The sequence shown here is derived from an EMBL/GenBank/DDBJ whole genome shotgun (WGS) entry which is preliminary data.</text>
</comment>
<evidence type="ECO:0000313" key="1">
    <source>
        <dbReference type="EMBL" id="PXF58362.1"/>
    </source>
</evidence>
<name>A0AC61L058_9EURY</name>
<evidence type="ECO:0000313" key="2">
    <source>
        <dbReference type="Proteomes" id="UP000248329"/>
    </source>
</evidence>
<proteinExistence type="predicted"/>
<dbReference type="EMBL" id="PQXF01000037">
    <property type="protein sequence ID" value="PXF58362.1"/>
    <property type="molecule type" value="Genomic_DNA"/>
</dbReference>
<gene>
    <name evidence="1" type="ORF">C4B59_13430</name>
</gene>
<reference evidence="1" key="1">
    <citation type="submission" date="2018-01" db="EMBL/GenBank/DDBJ databases">
        <authorList>
            <person name="Krukenberg V."/>
        </authorList>
    </citation>
    <scope>NUCLEOTIDE SEQUENCE</scope>
    <source>
        <strain evidence="1">E20ANME2</strain>
    </source>
</reference>